<evidence type="ECO:0000313" key="2">
    <source>
        <dbReference type="Proteomes" id="UP001143910"/>
    </source>
</evidence>
<proteinExistence type="predicted"/>
<dbReference type="EMBL" id="JANJQO010000080">
    <property type="protein sequence ID" value="KAJ2982357.1"/>
    <property type="molecule type" value="Genomic_DNA"/>
</dbReference>
<sequence>MAARQTINRSSYTSPYLSEAVSYNGLVFCSGKIGLDARTGKLVSEDTGKQTEAALKLLESVLSAAGSDFTKLLKVNIYLTSRDDFDAMNDVYMAVIPNPKPARACVTVTELGMNAKVEIECTAYVGSAPLQAESPWPLLQPQLGEVANKKVNRPLT</sequence>
<comment type="caution">
    <text evidence="1">The sequence shown here is derived from an EMBL/GenBank/DDBJ whole genome shotgun (WGS) entry which is preliminary data.</text>
</comment>
<dbReference type="Proteomes" id="UP001143910">
    <property type="component" value="Unassembled WGS sequence"/>
</dbReference>
<protein>
    <submittedName>
        <fullName evidence="1">Uncharacterized protein</fullName>
    </submittedName>
</protein>
<organism evidence="1 2">
    <name type="scientific">Zarea fungicola</name>
    <dbReference type="NCBI Taxonomy" id="93591"/>
    <lineage>
        <taxon>Eukaryota</taxon>
        <taxon>Fungi</taxon>
        <taxon>Dikarya</taxon>
        <taxon>Ascomycota</taxon>
        <taxon>Pezizomycotina</taxon>
        <taxon>Sordariomycetes</taxon>
        <taxon>Hypocreomycetidae</taxon>
        <taxon>Hypocreales</taxon>
        <taxon>Cordycipitaceae</taxon>
        <taxon>Zarea</taxon>
    </lineage>
</organism>
<gene>
    <name evidence="1" type="ORF">NQ176_g1438</name>
</gene>
<evidence type="ECO:0000313" key="1">
    <source>
        <dbReference type="EMBL" id="KAJ2982357.1"/>
    </source>
</evidence>
<accession>A0ACC1NSP1</accession>
<name>A0ACC1NSP1_9HYPO</name>
<reference evidence="1" key="1">
    <citation type="submission" date="2022-08" db="EMBL/GenBank/DDBJ databases">
        <title>Genome Sequence of Lecanicillium fungicola.</title>
        <authorList>
            <person name="Buettner E."/>
        </authorList>
    </citation>
    <scope>NUCLEOTIDE SEQUENCE</scope>
    <source>
        <strain evidence="1">Babe33</strain>
    </source>
</reference>
<keyword evidence="2" id="KW-1185">Reference proteome</keyword>